<evidence type="ECO:0000256" key="1">
    <source>
        <dbReference type="SAM" id="Phobius"/>
    </source>
</evidence>
<keyword evidence="1" id="KW-0812">Transmembrane</keyword>
<keyword evidence="3" id="KW-1185">Reference proteome</keyword>
<organism evidence="2 3">
    <name type="scientific">Bacillus kandeliae</name>
    <dbReference type="NCBI Taxonomy" id="3129297"/>
    <lineage>
        <taxon>Bacteria</taxon>
        <taxon>Bacillati</taxon>
        <taxon>Bacillota</taxon>
        <taxon>Bacilli</taxon>
        <taxon>Bacillales</taxon>
        <taxon>Bacillaceae</taxon>
        <taxon>Bacillus</taxon>
    </lineage>
</organism>
<feature type="transmembrane region" description="Helical" evidence="1">
    <location>
        <begin position="7"/>
        <end position="25"/>
    </location>
</feature>
<name>A0ABZ2N7S1_9BACI</name>
<evidence type="ECO:0000313" key="3">
    <source>
        <dbReference type="Proteomes" id="UP001387364"/>
    </source>
</evidence>
<dbReference type="EMBL" id="CP147404">
    <property type="protein sequence ID" value="WXB93345.1"/>
    <property type="molecule type" value="Genomic_DNA"/>
</dbReference>
<proteinExistence type="predicted"/>
<keyword evidence="1" id="KW-0472">Membrane</keyword>
<protein>
    <recommendedName>
        <fullName evidence="4">DUF4306 domain-containing protein</fullName>
    </recommendedName>
</protein>
<accession>A0ABZ2N7S1</accession>
<dbReference type="Proteomes" id="UP001387364">
    <property type="component" value="Chromosome"/>
</dbReference>
<evidence type="ECO:0000313" key="2">
    <source>
        <dbReference type="EMBL" id="WXB93345.1"/>
    </source>
</evidence>
<sequence length="94" mass="10893">MTKKAFVTNIILMIIAVLSMFWNYFQASAVYKMITDDIGITTIDFKLVTIGFTDMNGSIQNIYNYPVFILGLIMIVNIYFFIVSKRFEENIIDI</sequence>
<dbReference type="RefSeq" id="WP_338752670.1">
    <property type="nucleotide sequence ID" value="NZ_CP147404.1"/>
</dbReference>
<keyword evidence="1" id="KW-1133">Transmembrane helix</keyword>
<reference evidence="2 3" key="1">
    <citation type="submission" date="2024-02" db="EMBL/GenBank/DDBJ databases">
        <title>Seven novel Bacillus-like species.</title>
        <authorList>
            <person name="Liu G."/>
        </authorList>
    </citation>
    <scope>NUCLEOTIDE SEQUENCE [LARGE SCALE GENOMIC DNA]</scope>
    <source>
        <strain evidence="2 3">FJAT-52991</strain>
    </source>
</reference>
<feature type="transmembrane region" description="Helical" evidence="1">
    <location>
        <begin position="62"/>
        <end position="82"/>
    </location>
</feature>
<evidence type="ECO:0008006" key="4">
    <source>
        <dbReference type="Google" id="ProtNLM"/>
    </source>
</evidence>
<gene>
    <name evidence="2" type="ORF">WDJ61_01140</name>
</gene>